<feature type="region of interest" description="Disordered" evidence="1">
    <location>
        <begin position="1"/>
        <end position="22"/>
    </location>
</feature>
<sequence length="45" mass="4642">MPAVRDRSPSSTAEAAGLSAPAGGAVLDAREAPLAEVFREIRGYQ</sequence>
<dbReference type="RefSeq" id="WP_248591334.1">
    <property type="nucleotide sequence ID" value="NZ_BAABEB010000011.1"/>
</dbReference>
<evidence type="ECO:0000313" key="3">
    <source>
        <dbReference type="Proteomes" id="UP000832041"/>
    </source>
</evidence>
<evidence type="ECO:0000313" key="2">
    <source>
        <dbReference type="EMBL" id="UPT22830.1"/>
    </source>
</evidence>
<evidence type="ECO:0000256" key="1">
    <source>
        <dbReference type="SAM" id="MobiDB-lite"/>
    </source>
</evidence>
<accession>A0ABY4L556</accession>
<keyword evidence="3" id="KW-1185">Reference proteome</keyword>
<organism evidence="2 3">
    <name type="scientific">Thermobifida alba</name>
    <name type="common">Thermomonospora alba</name>
    <dbReference type="NCBI Taxonomy" id="53522"/>
    <lineage>
        <taxon>Bacteria</taxon>
        <taxon>Bacillati</taxon>
        <taxon>Actinomycetota</taxon>
        <taxon>Actinomycetes</taxon>
        <taxon>Streptosporangiales</taxon>
        <taxon>Nocardiopsidaceae</taxon>
        <taxon>Thermobifida</taxon>
    </lineage>
</organism>
<protein>
    <submittedName>
        <fullName evidence="2">Uncharacterized protein</fullName>
    </submittedName>
</protein>
<reference evidence="2 3" key="1">
    <citation type="submission" date="2020-04" db="EMBL/GenBank/DDBJ databases">
        <title>Thermobifida alba genome sequencing and assembly.</title>
        <authorList>
            <person name="Luzics S."/>
            <person name="Horvath B."/>
            <person name="Nagy I."/>
            <person name="Toth A."/>
            <person name="Nagy I."/>
            <person name="Kukolya J."/>
        </authorList>
    </citation>
    <scope>NUCLEOTIDE SEQUENCE [LARGE SCALE GENOMIC DNA]</scope>
    <source>
        <strain evidence="2 3">DSM 43795</strain>
    </source>
</reference>
<dbReference type="EMBL" id="CP051627">
    <property type="protein sequence ID" value="UPT22830.1"/>
    <property type="molecule type" value="Genomic_DNA"/>
</dbReference>
<gene>
    <name evidence="2" type="ORF">FOF52_19320</name>
</gene>
<proteinExistence type="predicted"/>
<name>A0ABY4L556_THEAE</name>
<dbReference type="Proteomes" id="UP000832041">
    <property type="component" value="Chromosome"/>
</dbReference>